<sequence length="67" mass="7601">MTELAILRIRQGVTQKEMAGKIGIHVATLSIIERKRYVANPEQRARIVKAYGINEAEFFDRETGLAK</sequence>
<reference evidence="2" key="1">
    <citation type="submission" date="2019-08" db="EMBL/GenBank/DDBJ databases">
        <authorList>
            <person name="Kucharzyk K."/>
            <person name="Murdoch R.W."/>
            <person name="Higgins S."/>
            <person name="Loffler F."/>
        </authorList>
    </citation>
    <scope>NUCLEOTIDE SEQUENCE</scope>
</reference>
<organism evidence="2">
    <name type="scientific">bioreactor metagenome</name>
    <dbReference type="NCBI Taxonomy" id="1076179"/>
    <lineage>
        <taxon>unclassified sequences</taxon>
        <taxon>metagenomes</taxon>
        <taxon>ecological metagenomes</taxon>
    </lineage>
</organism>
<dbReference type="SMART" id="SM00530">
    <property type="entry name" value="HTH_XRE"/>
    <property type="match status" value="1"/>
</dbReference>
<dbReference type="InterPro" id="IPR001387">
    <property type="entry name" value="Cro/C1-type_HTH"/>
</dbReference>
<name>A0A644ZTB0_9ZZZZ</name>
<dbReference type="CDD" id="cd00093">
    <property type="entry name" value="HTH_XRE"/>
    <property type="match status" value="1"/>
</dbReference>
<gene>
    <name evidence="2" type="ORF">SDC9_90803</name>
</gene>
<evidence type="ECO:0000313" key="2">
    <source>
        <dbReference type="EMBL" id="MPM44125.1"/>
    </source>
</evidence>
<proteinExistence type="predicted"/>
<dbReference type="EMBL" id="VSSQ01010360">
    <property type="protein sequence ID" value="MPM44125.1"/>
    <property type="molecule type" value="Genomic_DNA"/>
</dbReference>
<dbReference type="AlphaFoldDB" id="A0A644ZTB0"/>
<dbReference type="Pfam" id="PF13560">
    <property type="entry name" value="HTH_31"/>
    <property type="match status" value="1"/>
</dbReference>
<accession>A0A644ZTB0</accession>
<comment type="caution">
    <text evidence="2">The sequence shown here is derived from an EMBL/GenBank/DDBJ whole genome shotgun (WGS) entry which is preliminary data.</text>
</comment>
<protein>
    <recommendedName>
        <fullName evidence="1">HTH cro/C1-type domain-containing protein</fullName>
    </recommendedName>
</protein>
<feature type="domain" description="HTH cro/C1-type" evidence="1">
    <location>
        <begin position="4"/>
        <end position="58"/>
    </location>
</feature>
<dbReference type="Gene3D" id="1.10.260.40">
    <property type="entry name" value="lambda repressor-like DNA-binding domains"/>
    <property type="match status" value="1"/>
</dbReference>
<dbReference type="GO" id="GO:0003677">
    <property type="term" value="F:DNA binding"/>
    <property type="evidence" value="ECO:0007669"/>
    <property type="project" value="InterPro"/>
</dbReference>
<evidence type="ECO:0000259" key="1">
    <source>
        <dbReference type="PROSITE" id="PS50943"/>
    </source>
</evidence>
<dbReference type="PROSITE" id="PS50943">
    <property type="entry name" value="HTH_CROC1"/>
    <property type="match status" value="1"/>
</dbReference>
<dbReference type="InterPro" id="IPR010982">
    <property type="entry name" value="Lambda_DNA-bd_dom_sf"/>
</dbReference>
<dbReference type="SUPFAM" id="SSF47413">
    <property type="entry name" value="lambda repressor-like DNA-binding domains"/>
    <property type="match status" value="1"/>
</dbReference>